<gene>
    <name evidence="7" type="ORF">PSACC_00292</name>
</gene>
<dbReference type="GO" id="GO:0016020">
    <property type="term" value="C:membrane"/>
    <property type="evidence" value="ECO:0007669"/>
    <property type="project" value="TreeGrafter"/>
</dbReference>
<dbReference type="InterPro" id="IPR057754">
    <property type="entry name" value="PI4-kinase_beta/PIK1_cat"/>
</dbReference>
<dbReference type="GO" id="GO:0005737">
    <property type="term" value="C:cytoplasm"/>
    <property type="evidence" value="ECO:0007669"/>
    <property type="project" value="TreeGrafter"/>
</dbReference>
<dbReference type="SUPFAM" id="SSF56112">
    <property type="entry name" value="Protein kinase-like (PK-like)"/>
    <property type="match status" value="1"/>
</dbReference>
<dbReference type="InterPro" id="IPR036940">
    <property type="entry name" value="PI3/4_kinase_cat_sf"/>
</dbReference>
<accession>A0A2H9TQ71</accession>
<dbReference type="CDD" id="cd05168">
    <property type="entry name" value="PI4Kc_III_beta"/>
    <property type="match status" value="1"/>
</dbReference>
<keyword evidence="3" id="KW-0808">Transferase</keyword>
<dbReference type="Gene3D" id="3.30.1010.10">
    <property type="entry name" value="Phosphatidylinositol 3-kinase Catalytic Subunit, Chain A, domain 4"/>
    <property type="match status" value="1"/>
</dbReference>
<dbReference type="InterPro" id="IPR015433">
    <property type="entry name" value="PI3/4_kinase"/>
</dbReference>
<evidence type="ECO:0000256" key="2">
    <source>
        <dbReference type="ARBA" id="ARBA00012169"/>
    </source>
</evidence>
<dbReference type="PROSITE" id="PS50290">
    <property type="entry name" value="PI3_4_KINASE_3"/>
    <property type="match status" value="1"/>
</dbReference>
<dbReference type="Pfam" id="PF00454">
    <property type="entry name" value="PI3_PI4_kinase"/>
    <property type="match status" value="1"/>
</dbReference>
<evidence type="ECO:0000313" key="7">
    <source>
        <dbReference type="EMBL" id="PJF19895.1"/>
    </source>
</evidence>
<protein>
    <recommendedName>
        <fullName evidence="2">1-phosphatidylinositol 4-kinase</fullName>
        <ecNumber evidence="2">2.7.1.67</ecNumber>
    </recommendedName>
</protein>
<reference evidence="7 8" key="1">
    <citation type="submission" date="2016-10" db="EMBL/GenBank/DDBJ databases">
        <title>The genome of Paramicrosporidium saccamoebae is the missing link in understanding Cryptomycota and Microsporidia evolution.</title>
        <authorList>
            <person name="Quandt C.A."/>
            <person name="Beaudet D."/>
            <person name="Corsaro D."/>
            <person name="Michel R."/>
            <person name="Corradi N."/>
            <person name="James T."/>
        </authorList>
    </citation>
    <scope>NUCLEOTIDE SEQUENCE [LARGE SCALE GENOMIC DNA]</scope>
    <source>
        <strain evidence="7 8">KSL3</strain>
    </source>
</reference>
<dbReference type="EMBL" id="MTSL01000030">
    <property type="protein sequence ID" value="PJF19895.1"/>
    <property type="molecule type" value="Genomic_DNA"/>
</dbReference>
<dbReference type="GO" id="GO:0046854">
    <property type="term" value="P:phosphatidylinositol phosphate biosynthetic process"/>
    <property type="evidence" value="ECO:0007669"/>
    <property type="project" value="InterPro"/>
</dbReference>
<dbReference type="InterPro" id="IPR018936">
    <property type="entry name" value="PI3/4_kinase_CS"/>
</dbReference>
<feature type="region of interest" description="Disordered" evidence="5">
    <location>
        <begin position="430"/>
        <end position="459"/>
    </location>
</feature>
<proteinExistence type="predicted"/>
<sequence length="877" mass="98446">MMTRPISTITTNLGNYDKSQQLRNQQLVFVSLSAMEAGSPESGFTVLSASRSGDLISRKAGLLRLFKSDLFDSSMAISYLWKYNQKEVGIQHYVCERLRSMTAAELEFFLPQIWYHLDCLYLALWYFENYLTDFRITFVNNANIYLRAVRLLSDLQKIVFREYIPNIGQLGRSLSLDDDEAPDSIVSRIKAELAATNLPGIAVSMIGAGSALAGVSVPIFADLTRPMILTEARRMSIGRQKTKRTPIKHYECFPGKTPFSSTVPSVEELHSGSAFSFRDYVLKAAKQMQVNAPKFMMLSAAGSAGDIAKVSGNIPPPVPLYYYAEMQFVMSLIDVSMRLVSVPRDGRLKALNAELALINHNLPALLCLPLWCDGPPHHRILRISPSDAVVLNSAERVPFLVLIEVLQNDCSDEDFQDMINTSLDTFKNPKTSQTISSRDVSTSELGKDLKEEERDDECNGGCKDELQNDKGLANGQITLEDAYAFPSLENASLSADDFSDRMRTAAIMLAQLTRQASQPTCSSQTLTDIASIKDRIIREMEALERNRLLDAIQQNNDINGQDAPLFLDDGPVFDRDDPSAAVFQEGWEEKVARIQASSPFGALEGWRLLSVIVKSGADMRQEQLACQLISEMTNVWRKAGLPLWTYCYRVLVTASSGGLVETVPNAISLHSIKKTAYLKHNSSPNFIFSLRDHFIKTFGSPDSEPFQRARDCFTESLAAYSIVTYLLQVKDRHDGNILMDDHGHLVHIDFGFMLSNSPGYVGFESAPFKLSPEYIELLGGLHSPEFIKFKNLMFQGFLELRKHVDRIMVLIEIMQKESRLPCFYSGESAVAHLRQRFHLTLTDAQLRQVVDRLIISSAYNIFTKLYDTFQYYSNGIL</sequence>
<dbReference type="Proteomes" id="UP000240830">
    <property type="component" value="Unassembled WGS sequence"/>
</dbReference>
<dbReference type="PANTHER" id="PTHR10048">
    <property type="entry name" value="PHOSPHATIDYLINOSITOL KINASE"/>
    <property type="match status" value="1"/>
</dbReference>
<evidence type="ECO:0000313" key="8">
    <source>
        <dbReference type="Proteomes" id="UP000240830"/>
    </source>
</evidence>
<dbReference type="InterPro" id="IPR011009">
    <property type="entry name" value="Kinase-like_dom_sf"/>
</dbReference>
<dbReference type="FunFam" id="1.10.1070.11:FF:000016">
    <property type="entry name" value="PIK1p Phosphatidylinositol 4-kinase"/>
    <property type="match status" value="1"/>
</dbReference>
<evidence type="ECO:0000259" key="6">
    <source>
        <dbReference type="PROSITE" id="PS50290"/>
    </source>
</evidence>
<dbReference type="SMART" id="SM00146">
    <property type="entry name" value="PI3Kc"/>
    <property type="match status" value="1"/>
</dbReference>
<evidence type="ECO:0000256" key="3">
    <source>
        <dbReference type="ARBA" id="ARBA00022679"/>
    </source>
</evidence>
<evidence type="ECO:0000256" key="5">
    <source>
        <dbReference type="SAM" id="MobiDB-lite"/>
    </source>
</evidence>
<dbReference type="OrthoDB" id="10264149at2759"/>
<dbReference type="PROSITE" id="PS00915">
    <property type="entry name" value="PI3_4_KINASE_1"/>
    <property type="match status" value="1"/>
</dbReference>
<dbReference type="PANTHER" id="PTHR10048:SF22">
    <property type="entry name" value="PHOSPHATIDYLINOSITOL 4-KINASE BETA"/>
    <property type="match status" value="1"/>
</dbReference>
<dbReference type="PROSITE" id="PS00916">
    <property type="entry name" value="PI3_4_KINASE_2"/>
    <property type="match status" value="1"/>
</dbReference>
<dbReference type="GO" id="GO:0048015">
    <property type="term" value="P:phosphatidylinositol-mediated signaling"/>
    <property type="evidence" value="ECO:0007669"/>
    <property type="project" value="TreeGrafter"/>
</dbReference>
<dbReference type="GO" id="GO:0004430">
    <property type="term" value="F:1-phosphatidylinositol 4-kinase activity"/>
    <property type="evidence" value="ECO:0007669"/>
    <property type="project" value="UniProtKB-EC"/>
</dbReference>
<evidence type="ECO:0000256" key="4">
    <source>
        <dbReference type="ARBA" id="ARBA00022777"/>
    </source>
</evidence>
<comment type="catalytic activity">
    <reaction evidence="1">
        <text>a 1,2-diacyl-sn-glycero-3-phospho-(1D-myo-inositol) + ATP = a 1,2-diacyl-sn-glycero-3-phospho-(1D-myo-inositol 4-phosphate) + ADP + H(+)</text>
        <dbReference type="Rhea" id="RHEA:19877"/>
        <dbReference type="ChEBI" id="CHEBI:15378"/>
        <dbReference type="ChEBI" id="CHEBI:30616"/>
        <dbReference type="ChEBI" id="CHEBI:57880"/>
        <dbReference type="ChEBI" id="CHEBI:58178"/>
        <dbReference type="ChEBI" id="CHEBI:456216"/>
        <dbReference type="EC" id="2.7.1.67"/>
    </reaction>
</comment>
<organism evidence="7 8">
    <name type="scientific">Paramicrosporidium saccamoebae</name>
    <dbReference type="NCBI Taxonomy" id="1246581"/>
    <lineage>
        <taxon>Eukaryota</taxon>
        <taxon>Fungi</taxon>
        <taxon>Fungi incertae sedis</taxon>
        <taxon>Cryptomycota</taxon>
        <taxon>Cryptomycota incertae sedis</taxon>
        <taxon>Paramicrosporidium</taxon>
    </lineage>
</organism>
<dbReference type="STRING" id="1246581.A0A2H9TQ71"/>
<dbReference type="Gene3D" id="1.10.1070.11">
    <property type="entry name" value="Phosphatidylinositol 3-/4-kinase, catalytic domain"/>
    <property type="match status" value="1"/>
</dbReference>
<keyword evidence="8" id="KW-1185">Reference proteome</keyword>
<feature type="compositionally biased region" description="Polar residues" evidence="5">
    <location>
        <begin position="430"/>
        <end position="444"/>
    </location>
</feature>
<evidence type="ECO:0000256" key="1">
    <source>
        <dbReference type="ARBA" id="ARBA00001686"/>
    </source>
</evidence>
<keyword evidence="4 7" id="KW-0418">Kinase</keyword>
<dbReference type="InterPro" id="IPR000403">
    <property type="entry name" value="PI3/4_kinase_cat_dom"/>
</dbReference>
<comment type="caution">
    <text evidence="7">The sequence shown here is derived from an EMBL/GenBank/DDBJ whole genome shotgun (WGS) entry which is preliminary data.</text>
</comment>
<dbReference type="EC" id="2.7.1.67" evidence="2"/>
<feature type="domain" description="PI3K/PI4K catalytic" evidence="6">
    <location>
        <begin position="585"/>
        <end position="862"/>
    </location>
</feature>
<dbReference type="AlphaFoldDB" id="A0A2H9TQ71"/>
<name>A0A2H9TQ71_9FUNG</name>